<evidence type="ECO:0000259" key="1">
    <source>
        <dbReference type="Pfam" id="PF16408"/>
    </source>
</evidence>
<protein>
    <submittedName>
        <fullName evidence="4">DUF5125 domain-containing protein</fullName>
    </submittedName>
</protein>
<dbReference type="RefSeq" id="WP_190312107.1">
    <property type="nucleotide sequence ID" value="NZ_JACNYL010000001.1"/>
</dbReference>
<proteinExistence type="predicted"/>
<dbReference type="Pfam" id="PF17163">
    <property type="entry name" value="DUF5125"/>
    <property type="match status" value="1"/>
</dbReference>
<comment type="caution">
    <text evidence="4">The sequence shown here is derived from an EMBL/GenBank/DDBJ whole genome shotgun (WGS) entry which is preliminary data.</text>
</comment>
<dbReference type="Proteomes" id="UP000651112">
    <property type="component" value="Unassembled WGS sequence"/>
</dbReference>
<reference evidence="4 5" key="1">
    <citation type="submission" date="2020-08" db="EMBL/GenBank/DDBJ databases">
        <title>Sphingobacterium sp. DN00404 isolated from aquaculture water.</title>
        <authorList>
            <person name="Zhang M."/>
        </authorList>
    </citation>
    <scope>NUCLEOTIDE SEQUENCE [LARGE SCALE GENOMIC DNA]</scope>
    <source>
        <strain evidence="4 5">KCTC 42746</strain>
    </source>
</reference>
<dbReference type="EMBL" id="JACNYL010000001">
    <property type="protein sequence ID" value="MBD1420326.1"/>
    <property type="molecule type" value="Genomic_DNA"/>
</dbReference>
<dbReference type="InterPro" id="IPR033430">
    <property type="entry name" value="DUF5121"/>
</dbReference>
<feature type="domain" description="DUF5016" evidence="1">
    <location>
        <begin position="2"/>
        <end position="123"/>
    </location>
</feature>
<keyword evidence="5" id="KW-1185">Reference proteome</keyword>
<evidence type="ECO:0000313" key="4">
    <source>
        <dbReference type="EMBL" id="MBD1420326.1"/>
    </source>
</evidence>
<feature type="domain" description="DUF5125" evidence="2">
    <location>
        <begin position="128"/>
        <end position="313"/>
    </location>
</feature>
<organism evidence="4 5">
    <name type="scientific">Sphingobacterium chuzhouense</name>
    <dbReference type="NCBI Taxonomy" id="1742264"/>
    <lineage>
        <taxon>Bacteria</taxon>
        <taxon>Pseudomonadati</taxon>
        <taxon>Bacteroidota</taxon>
        <taxon>Sphingobacteriia</taxon>
        <taxon>Sphingobacteriales</taxon>
        <taxon>Sphingobacteriaceae</taxon>
        <taxon>Sphingobacterium</taxon>
    </lineage>
</organism>
<evidence type="ECO:0000313" key="5">
    <source>
        <dbReference type="Proteomes" id="UP000651112"/>
    </source>
</evidence>
<gene>
    <name evidence="4" type="ORF">H8B21_01975</name>
</gene>
<name>A0ABR7XMC6_9SPHI</name>
<accession>A0ABR7XMC6</accession>
<dbReference type="InterPro" id="IPR033429">
    <property type="entry name" value="DUF5125"/>
</dbReference>
<dbReference type="Pfam" id="PF17165">
    <property type="entry name" value="DUF5121"/>
    <property type="match status" value="1"/>
</dbReference>
<sequence length="449" mass="49361">MKKLLINILLGVAMLMAAYSCKKDADYTYQIGEPVIELKSDVSTALFGDSLVFTVHVSDNQVALSTVKAQLFFTEDMVSETVIRTKENGDYTGKIYIPYLKNIPDGTATMKFVLQNISQKITEQSFDIALSRPDFPYLTLVDEEGEEYLMKRESLYNYSVTGRFPASLSATIKSPKVGDYGNELLFGMAGDGQMTQGLSVDPINFAGLEGEAYNVTFNTLTYEAGPVVEMTFDGEDMFPVDANSYSVQKSFTQGQTIEVSGTDLADWWINPDYFTNEGDGNLTFLPVDGEYRVVAHTDKKHFSVSRMKGDNEATLGNDGHGALWLMGWGVGSPSLDSQFGWNPGAAYCVPEVSSKKYQITGIAGPEHGSSFGQRFRADYLDCKFFFQNDWGGEFSSLTLAQGSENLIKLTSSWNIGLADGVTLEVGATYVLMVDLTAGNDKGIISFEKR</sequence>
<evidence type="ECO:0000259" key="2">
    <source>
        <dbReference type="Pfam" id="PF17163"/>
    </source>
</evidence>
<dbReference type="Pfam" id="PF16408">
    <property type="entry name" value="DUF5016"/>
    <property type="match status" value="1"/>
</dbReference>
<evidence type="ECO:0000259" key="3">
    <source>
        <dbReference type="Pfam" id="PF17165"/>
    </source>
</evidence>
<dbReference type="PROSITE" id="PS51257">
    <property type="entry name" value="PROKAR_LIPOPROTEIN"/>
    <property type="match status" value="1"/>
</dbReference>
<dbReference type="InterPro" id="IPR032184">
    <property type="entry name" value="DUF5016"/>
</dbReference>
<feature type="domain" description="DUF5121" evidence="3">
    <location>
        <begin position="318"/>
        <end position="436"/>
    </location>
</feature>